<keyword evidence="2" id="KW-1185">Reference proteome</keyword>
<evidence type="ECO:0000313" key="1">
    <source>
        <dbReference type="EMBL" id="GHB17640.1"/>
    </source>
</evidence>
<evidence type="ECO:0000313" key="2">
    <source>
        <dbReference type="Proteomes" id="UP000646745"/>
    </source>
</evidence>
<dbReference type="Gene3D" id="2.40.160.10">
    <property type="entry name" value="Porin"/>
    <property type="match status" value="1"/>
</dbReference>
<protein>
    <recommendedName>
        <fullName evidence="3">Porin</fullName>
    </recommendedName>
</protein>
<proteinExistence type="predicted"/>
<dbReference type="SUPFAM" id="SSF56935">
    <property type="entry name" value="Porins"/>
    <property type="match status" value="1"/>
</dbReference>
<accession>A0ABQ3DVG3</accession>
<comment type="caution">
    <text evidence="1">The sequence shown here is derived from an EMBL/GenBank/DDBJ whole genome shotgun (WGS) entry which is preliminary data.</text>
</comment>
<organism evidence="1 2">
    <name type="scientific">Salinicola rhizosphaerae</name>
    <dbReference type="NCBI Taxonomy" id="1443141"/>
    <lineage>
        <taxon>Bacteria</taxon>
        <taxon>Pseudomonadati</taxon>
        <taxon>Pseudomonadota</taxon>
        <taxon>Gammaproteobacteria</taxon>
        <taxon>Oceanospirillales</taxon>
        <taxon>Halomonadaceae</taxon>
        <taxon>Salinicola</taxon>
    </lineage>
</organism>
<dbReference type="EMBL" id="BMZI01000003">
    <property type="protein sequence ID" value="GHB17640.1"/>
    <property type="molecule type" value="Genomic_DNA"/>
</dbReference>
<gene>
    <name evidence="1" type="ORF">GCM10009038_15610</name>
</gene>
<reference evidence="2" key="1">
    <citation type="journal article" date="2019" name="Int. J. Syst. Evol. Microbiol.">
        <title>The Global Catalogue of Microorganisms (GCM) 10K type strain sequencing project: providing services to taxonomists for standard genome sequencing and annotation.</title>
        <authorList>
            <consortium name="The Broad Institute Genomics Platform"/>
            <consortium name="The Broad Institute Genome Sequencing Center for Infectious Disease"/>
            <person name="Wu L."/>
            <person name="Ma J."/>
        </authorList>
    </citation>
    <scope>NUCLEOTIDE SEQUENCE [LARGE SCALE GENOMIC DNA]</scope>
    <source>
        <strain evidence="2">KCTC 32998</strain>
    </source>
</reference>
<dbReference type="InterPro" id="IPR023614">
    <property type="entry name" value="Porin_dom_sf"/>
</dbReference>
<sequence length="384" mass="43228">MTLTALISAGSVQAQGVGDTFQVHGFMSQALILTDHNDFFGPSSDSGGSWEYTELGLNASVRPMRDVLVAGQVLSRKAGNYGDGWQPKLDYGIVDYQFVADESRALGIQVGRFKNPFGFYNQTRDAPSTRPGILLPQSIYFDRSRSLGLASDGVTVYDEERFSNGTLYLQGGIGLPQVNSDAEISLSSSNPNLEGRLSTIGQVMYSHAGGKLNLGVSVAEVRADYQSRQETNVDGTFIFQPTILSLQYNAEKWSLTAEYEFQRKRLKDFHRAGYNSTADGESWYLQYQYRFSKQWQWLVRYDYTVSDRNDRDGSHYAKSGAGYDYSRFAKDVTTGIQWSITPAWRAQAELHHVNGTGWLPRQDNKEDETEQYWNMLMIQTSFSF</sequence>
<evidence type="ECO:0008006" key="3">
    <source>
        <dbReference type="Google" id="ProtNLM"/>
    </source>
</evidence>
<dbReference type="Proteomes" id="UP000646745">
    <property type="component" value="Unassembled WGS sequence"/>
</dbReference>
<name>A0ABQ3DVG3_9GAMM</name>